<dbReference type="SFLD" id="SFLDG01020">
    <property type="entry name" value="Terpene_Cyclase_Like_2"/>
    <property type="match status" value="1"/>
</dbReference>
<evidence type="ECO:0000256" key="1">
    <source>
        <dbReference type="ARBA" id="ARBA00001946"/>
    </source>
</evidence>
<dbReference type="Gene3D" id="1.10.600.10">
    <property type="entry name" value="Farnesyl Diphosphate Synthase"/>
    <property type="match status" value="1"/>
</dbReference>
<protein>
    <recommendedName>
        <fullName evidence="6">Terpene synthase</fullName>
        <ecNumber evidence="6">4.2.3.-</ecNumber>
    </recommendedName>
</protein>
<evidence type="ECO:0000256" key="2">
    <source>
        <dbReference type="ARBA" id="ARBA00006333"/>
    </source>
</evidence>
<keyword evidence="4 6" id="KW-0460">Magnesium</keyword>
<comment type="caution">
    <text evidence="7">The sequence shown here is derived from an EMBL/GenBank/DDBJ whole genome shotgun (WGS) entry which is preliminary data.</text>
</comment>
<comment type="similarity">
    <text evidence="2 6">Belongs to the terpene synthase family.</text>
</comment>
<dbReference type="PANTHER" id="PTHR35201">
    <property type="entry name" value="TERPENE SYNTHASE"/>
    <property type="match status" value="1"/>
</dbReference>
<keyword evidence="8" id="KW-1185">Reference proteome</keyword>
<organism evidence="7 8">
    <name type="scientific">Hohenbuehelia grisea</name>
    <dbReference type="NCBI Taxonomy" id="104357"/>
    <lineage>
        <taxon>Eukaryota</taxon>
        <taxon>Fungi</taxon>
        <taxon>Dikarya</taxon>
        <taxon>Basidiomycota</taxon>
        <taxon>Agaricomycotina</taxon>
        <taxon>Agaricomycetes</taxon>
        <taxon>Agaricomycetidae</taxon>
        <taxon>Agaricales</taxon>
        <taxon>Pleurotineae</taxon>
        <taxon>Pleurotaceae</taxon>
        <taxon>Hohenbuehelia</taxon>
    </lineage>
</organism>
<proteinExistence type="inferred from homology"/>
<keyword evidence="5 6" id="KW-0456">Lyase</keyword>
<dbReference type="InterPro" id="IPR034686">
    <property type="entry name" value="Terpene_cyclase-like_2"/>
</dbReference>
<dbReference type="EC" id="4.2.3.-" evidence="6"/>
<reference evidence="8" key="1">
    <citation type="submission" date="2024-06" db="EMBL/GenBank/DDBJ databases">
        <title>Multi-omics analyses provide insights into the biosynthesis of the anticancer antibiotic pleurotin in Hohenbuehelia grisea.</title>
        <authorList>
            <person name="Weaver J.A."/>
            <person name="Alberti F."/>
        </authorList>
    </citation>
    <scope>NUCLEOTIDE SEQUENCE [LARGE SCALE GENOMIC DNA]</scope>
    <source>
        <strain evidence="8">T-177</strain>
    </source>
</reference>
<sequence length="368" mass="41813">MAGSFSYHRFTTSTAMPSRIIQTETTFILPDLLANWPFQAEPNPQQDIVAESAVWVESFAALEPKVQEAYNRCRLGLLASFAYPHAQGPHFRSACDLMNLSFVFDERVDRDSGRGVRHQTQEMMNALRHPYQNAGANEGVVGVMTRDFWLRSLSSAGTNHEAAQRFVRDTQVYTDAVCQRSLDRDAGYVRSIDEYMAVRRGTIGFRPSLFYILLEDDLPDEIVEHPVIKKLIDLATDMMIIANDICSYNVEQARGDDMTNLVRIAMREKNLDLQASMDFIGSMNTQLAADFIASYAELPSFSPEIDQRVKDFCWGVGNWVTASVKWNFATERYFGKEGPQIQRHRCVRLAPKRADARRHSISRAQTSM</sequence>
<evidence type="ECO:0000256" key="4">
    <source>
        <dbReference type="ARBA" id="ARBA00022842"/>
    </source>
</evidence>
<gene>
    <name evidence="7" type="ORF">HGRIS_014814</name>
</gene>
<evidence type="ECO:0000313" key="8">
    <source>
        <dbReference type="Proteomes" id="UP001556367"/>
    </source>
</evidence>
<comment type="cofactor">
    <cofactor evidence="1 6">
        <name>Mg(2+)</name>
        <dbReference type="ChEBI" id="CHEBI:18420"/>
    </cofactor>
</comment>
<name>A0ABR3IQT9_9AGAR</name>
<evidence type="ECO:0000256" key="3">
    <source>
        <dbReference type="ARBA" id="ARBA00022723"/>
    </source>
</evidence>
<dbReference type="SUPFAM" id="SSF48576">
    <property type="entry name" value="Terpenoid synthases"/>
    <property type="match status" value="1"/>
</dbReference>
<dbReference type="Pfam" id="PF19086">
    <property type="entry name" value="Terpene_syn_C_2"/>
    <property type="match status" value="1"/>
</dbReference>
<dbReference type="Proteomes" id="UP001556367">
    <property type="component" value="Unassembled WGS sequence"/>
</dbReference>
<evidence type="ECO:0000256" key="6">
    <source>
        <dbReference type="RuleBase" id="RU366034"/>
    </source>
</evidence>
<keyword evidence="3 6" id="KW-0479">Metal-binding</keyword>
<accession>A0ABR3IQT9</accession>
<dbReference type="SFLD" id="SFLDS00005">
    <property type="entry name" value="Isoprenoid_Synthase_Type_I"/>
    <property type="match status" value="1"/>
</dbReference>
<dbReference type="EMBL" id="JASNQZ010000017">
    <property type="protein sequence ID" value="KAL0945662.1"/>
    <property type="molecule type" value="Genomic_DNA"/>
</dbReference>
<dbReference type="PANTHER" id="PTHR35201:SF4">
    <property type="entry name" value="BETA-PINACENE SYNTHASE-RELATED"/>
    <property type="match status" value="1"/>
</dbReference>
<evidence type="ECO:0000256" key="5">
    <source>
        <dbReference type="ARBA" id="ARBA00023239"/>
    </source>
</evidence>
<dbReference type="InterPro" id="IPR008949">
    <property type="entry name" value="Isoprenoid_synthase_dom_sf"/>
</dbReference>
<evidence type="ECO:0000313" key="7">
    <source>
        <dbReference type="EMBL" id="KAL0945662.1"/>
    </source>
</evidence>